<dbReference type="AlphaFoldDB" id="A0A937XFZ6"/>
<accession>A0A937XFZ6</accession>
<protein>
    <submittedName>
        <fullName evidence="1">Uncharacterized protein</fullName>
    </submittedName>
</protein>
<dbReference type="EMBL" id="VGIR01000215">
    <property type="protein sequence ID" value="MBM3333020.1"/>
    <property type="molecule type" value="Genomic_DNA"/>
</dbReference>
<name>A0A937XFZ6_UNCW3</name>
<sequence>MFDDMLAGSYYESTRNRWDIGGSPLLHHDDFMSIDAQIRRADRACADAQAARDAFQFRAPVSLPTSIPKFEFKFNPELLKNVHLGTLDDD</sequence>
<dbReference type="Proteomes" id="UP000779900">
    <property type="component" value="Unassembled WGS sequence"/>
</dbReference>
<evidence type="ECO:0000313" key="2">
    <source>
        <dbReference type="Proteomes" id="UP000779900"/>
    </source>
</evidence>
<proteinExistence type="predicted"/>
<reference evidence="1" key="1">
    <citation type="submission" date="2019-03" db="EMBL/GenBank/DDBJ databases">
        <title>Lake Tanganyika Metagenome-Assembled Genomes (MAGs).</title>
        <authorList>
            <person name="Tran P."/>
        </authorList>
    </citation>
    <scope>NUCLEOTIDE SEQUENCE</scope>
    <source>
        <strain evidence="1">K_DeepCast_150m_m2_040</strain>
    </source>
</reference>
<comment type="caution">
    <text evidence="1">The sequence shown here is derived from an EMBL/GenBank/DDBJ whole genome shotgun (WGS) entry which is preliminary data.</text>
</comment>
<evidence type="ECO:0000313" key="1">
    <source>
        <dbReference type="EMBL" id="MBM3333020.1"/>
    </source>
</evidence>
<organism evidence="1 2">
    <name type="scientific">candidate division WOR-3 bacterium</name>
    <dbReference type="NCBI Taxonomy" id="2052148"/>
    <lineage>
        <taxon>Bacteria</taxon>
        <taxon>Bacteria division WOR-3</taxon>
    </lineage>
</organism>
<gene>
    <name evidence="1" type="ORF">FJY68_14445</name>
</gene>